<dbReference type="EMBL" id="VLKY01000005">
    <property type="protein sequence ID" value="TWI54827.1"/>
    <property type="molecule type" value="Genomic_DNA"/>
</dbReference>
<feature type="compositionally biased region" description="Basic and acidic residues" evidence="1">
    <location>
        <begin position="22"/>
        <end position="38"/>
    </location>
</feature>
<evidence type="ECO:0000313" key="3">
    <source>
        <dbReference type="Proteomes" id="UP000316905"/>
    </source>
</evidence>
<protein>
    <submittedName>
        <fullName evidence="2">Uncharacterized protein</fullName>
    </submittedName>
</protein>
<name>A0A562QDI2_9PSED</name>
<sequence>MTKPDDYPEDVPTPDDIQSDQIPEHSKKENLDKIKYDSEDIIPPGVW</sequence>
<keyword evidence="3" id="KW-1185">Reference proteome</keyword>
<accession>A0A562QDI2</accession>
<organism evidence="2 3">
    <name type="scientific">Pseudomonas duriflava</name>
    <dbReference type="NCBI Taxonomy" id="459528"/>
    <lineage>
        <taxon>Bacteria</taxon>
        <taxon>Pseudomonadati</taxon>
        <taxon>Pseudomonadota</taxon>
        <taxon>Gammaproteobacteria</taxon>
        <taxon>Pseudomonadales</taxon>
        <taxon>Pseudomonadaceae</taxon>
        <taxon>Pseudomonas</taxon>
    </lineage>
</organism>
<feature type="region of interest" description="Disordered" evidence="1">
    <location>
        <begin position="1"/>
        <end position="47"/>
    </location>
</feature>
<reference evidence="2 3" key="1">
    <citation type="journal article" date="2015" name="Stand. Genomic Sci.">
        <title>Genomic Encyclopedia of Bacterial and Archaeal Type Strains, Phase III: the genomes of soil and plant-associated and newly described type strains.</title>
        <authorList>
            <person name="Whitman W.B."/>
            <person name="Woyke T."/>
            <person name="Klenk H.P."/>
            <person name="Zhou Y."/>
            <person name="Lilburn T.G."/>
            <person name="Beck B.J."/>
            <person name="De Vos P."/>
            <person name="Vandamme P."/>
            <person name="Eisen J.A."/>
            <person name="Garrity G."/>
            <person name="Hugenholtz P."/>
            <person name="Kyrpides N.C."/>
        </authorList>
    </citation>
    <scope>NUCLEOTIDE SEQUENCE [LARGE SCALE GENOMIC DNA]</scope>
    <source>
        <strain evidence="2 3">CGMCC 1.6858</strain>
    </source>
</reference>
<proteinExistence type="predicted"/>
<evidence type="ECO:0000256" key="1">
    <source>
        <dbReference type="SAM" id="MobiDB-lite"/>
    </source>
</evidence>
<dbReference type="Proteomes" id="UP000316905">
    <property type="component" value="Unassembled WGS sequence"/>
</dbReference>
<gene>
    <name evidence="2" type="ORF">IQ22_01730</name>
</gene>
<dbReference type="OrthoDB" id="9917372at2"/>
<comment type="caution">
    <text evidence="2">The sequence shown here is derived from an EMBL/GenBank/DDBJ whole genome shotgun (WGS) entry which is preliminary data.</text>
</comment>
<evidence type="ECO:0000313" key="2">
    <source>
        <dbReference type="EMBL" id="TWI54827.1"/>
    </source>
</evidence>
<dbReference type="RefSeq" id="WP_158635418.1">
    <property type="nucleotide sequence ID" value="NZ_VLKY01000005.1"/>
</dbReference>
<dbReference type="AlphaFoldDB" id="A0A562QDI2"/>